<sequence length="187" mass="21009">MCRFKLQICPYPHQDPISALIFNPNKADHWERCGRPQPWGHLSCGNLIVEHPKSRSQSETCLAHEHALATLSNAPASTKLYKPIGSTLLQRRSSTDSTIVPIDAGEIRPEGIPCLWCSTVLKMVATKSKEIQKEASKTIVHLENKMDGNAELRNIQRKIMDKETELDILRRDAWRRASTLMGGTLGE</sequence>
<dbReference type="AlphaFoldDB" id="A0A0D2IVG6"/>
<keyword evidence="2" id="KW-1185">Reference proteome</keyword>
<dbReference type="EMBL" id="KN847476">
    <property type="protein sequence ID" value="KIX07191.1"/>
    <property type="molecule type" value="Genomic_DNA"/>
</dbReference>
<accession>A0A0D2IVG6</accession>
<dbReference type="Proteomes" id="UP000053617">
    <property type="component" value="Unassembled WGS sequence"/>
</dbReference>
<reference evidence="1 2" key="1">
    <citation type="submission" date="2015-01" db="EMBL/GenBank/DDBJ databases">
        <title>The Genome Sequence of Rhinocladiella mackenzie CBS 650.93.</title>
        <authorList>
            <consortium name="The Broad Institute Genomics Platform"/>
            <person name="Cuomo C."/>
            <person name="de Hoog S."/>
            <person name="Gorbushina A."/>
            <person name="Stielow B."/>
            <person name="Teixiera M."/>
            <person name="Abouelleil A."/>
            <person name="Chapman S.B."/>
            <person name="Priest M."/>
            <person name="Young S.K."/>
            <person name="Wortman J."/>
            <person name="Nusbaum C."/>
            <person name="Birren B."/>
        </authorList>
    </citation>
    <scope>NUCLEOTIDE SEQUENCE [LARGE SCALE GENOMIC DNA]</scope>
    <source>
        <strain evidence="1 2">CBS 650.93</strain>
    </source>
</reference>
<gene>
    <name evidence="1" type="ORF">Z518_01844</name>
</gene>
<proteinExistence type="predicted"/>
<dbReference type="RefSeq" id="XP_013274327.1">
    <property type="nucleotide sequence ID" value="XM_013418873.1"/>
</dbReference>
<protein>
    <submittedName>
        <fullName evidence="1">Uncharacterized protein</fullName>
    </submittedName>
</protein>
<dbReference type="HOGENOM" id="CLU_1408575_0_0_1"/>
<dbReference type="VEuPathDB" id="FungiDB:Z518_01844"/>
<dbReference type="OrthoDB" id="4146362at2759"/>
<dbReference type="GeneID" id="25289915"/>
<name>A0A0D2IVG6_9EURO</name>
<evidence type="ECO:0000313" key="2">
    <source>
        <dbReference type="Proteomes" id="UP000053617"/>
    </source>
</evidence>
<organism evidence="1 2">
    <name type="scientific">Rhinocladiella mackenziei CBS 650.93</name>
    <dbReference type="NCBI Taxonomy" id="1442369"/>
    <lineage>
        <taxon>Eukaryota</taxon>
        <taxon>Fungi</taxon>
        <taxon>Dikarya</taxon>
        <taxon>Ascomycota</taxon>
        <taxon>Pezizomycotina</taxon>
        <taxon>Eurotiomycetes</taxon>
        <taxon>Chaetothyriomycetidae</taxon>
        <taxon>Chaetothyriales</taxon>
        <taxon>Herpotrichiellaceae</taxon>
        <taxon>Rhinocladiella</taxon>
    </lineage>
</organism>
<evidence type="ECO:0000313" key="1">
    <source>
        <dbReference type="EMBL" id="KIX07191.1"/>
    </source>
</evidence>